<dbReference type="PANTHER" id="PTHR24356:SF1">
    <property type="entry name" value="SERINE_THREONINE-PROTEIN KINASE GREATWALL"/>
    <property type="match status" value="1"/>
</dbReference>
<evidence type="ECO:0000313" key="11">
    <source>
        <dbReference type="EMBL" id="KNZ47547.1"/>
    </source>
</evidence>
<dbReference type="Pfam" id="PF00069">
    <property type="entry name" value="Pkinase"/>
    <property type="match status" value="1"/>
</dbReference>
<evidence type="ECO:0000259" key="10">
    <source>
        <dbReference type="PROSITE" id="PS50011"/>
    </source>
</evidence>
<dbReference type="PANTHER" id="PTHR24356">
    <property type="entry name" value="SERINE/THREONINE-PROTEIN KINASE"/>
    <property type="match status" value="1"/>
</dbReference>
<dbReference type="SMART" id="SM00220">
    <property type="entry name" value="S_TKc"/>
    <property type="match status" value="1"/>
</dbReference>
<accession>A0A0L6UH11</accession>
<dbReference type="GO" id="GO:0035556">
    <property type="term" value="P:intracellular signal transduction"/>
    <property type="evidence" value="ECO:0007669"/>
    <property type="project" value="TreeGrafter"/>
</dbReference>
<keyword evidence="3" id="KW-0808">Transferase</keyword>
<protein>
    <recommendedName>
        <fullName evidence="1">non-specific serine/threonine protein kinase</fullName>
        <ecNumber evidence="1">2.7.11.1</ecNumber>
    </recommendedName>
</protein>
<dbReference type="OrthoDB" id="2506755at2759"/>
<evidence type="ECO:0000256" key="1">
    <source>
        <dbReference type="ARBA" id="ARBA00012513"/>
    </source>
</evidence>
<evidence type="ECO:0000313" key="12">
    <source>
        <dbReference type="Proteomes" id="UP000037035"/>
    </source>
</evidence>
<feature type="region of interest" description="Disordered" evidence="9">
    <location>
        <begin position="89"/>
        <end position="139"/>
    </location>
</feature>
<dbReference type="Proteomes" id="UP000037035">
    <property type="component" value="Unassembled WGS sequence"/>
</dbReference>
<keyword evidence="2" id="KW-0723">Serine/threonine-protein kinase</keyword>
<keyword evidence="4" id="KW-0547">Nucleotide-binding</keyword>
<evidence type="ECO:0000256" key="8">
    <source>
        <dbReference type="ARBA" id="ARBA00048679"/>
    </source>
</evidence>
<evidence type="ECO:0000256" key="7">
    <source>
        <dbReference type="ARBA" id="ARBA00047899"/>
    </source>
</evidence>
<comment type="catalytic activity">
    <reaction evidence="8">
        <text>L-seryl-[protein] + ATP = O-phospho-L-seryl-[protein] + ADP + H(+)</text>
        <dbReference type="Rhea" id="RHEA:17989"/>
        <dbReference type="Rhea" id="RHEA-COMP:9863"/>
        <dbReference type="Rhea" id="RHEA-COMP:11604"/>
        <dbReference type="ChEBI" id="CHEBI:15378"/>
        <dbReference type="ChEBI" id="CHEBI:29999"/>
        <dbReference type="ChEBI" id="CHEBI:30616"/>
        <dbReference type="ChEBI" id="CHEBI:83421"/>
        <dbReference type="ChEBI" id="CHEBI:456216"/>
        <dbReference type="EC" id="2.7.11.1"/>
    </reaction>
</comment>
<dbReference type="SUPFAM" id="SSF56112">
    <property type="entry name" value="Protein kinase-like (PK-like)"/>
    <property type="match status" value="1"/>
</dbReference>
<feature type="compositionally biased region" description="Low complexity" evidence="9">
    <location>
        <begin position="42"/>
        <end position="54"/>
    </location>
</feature>
<keyword evidence="12" id="KW-1185">Reference proteome</keyword>
<evidence type="ECO:0000256" key="3">
    <source>
        <dbReference type="ARBA" id="ARBA00022679"/>
    </source>
</evidence>
<dbReference type="STRING" id="27349.A0A0L6UH11"/>
<dbReference type="InterPro" id="IPR000719">
    <property type="entry name" value="Prot_kinase_dom"/>
</dbReference>
<dbReference type="InterPro" id="IPR008271">
    <property type="entry name" value="Ser/Thr_kinase_AS"/>
</dbReference>
<dbReference type="InterPro" id="IPR050236">
    <property type="entry name" value="Ser_Thr_kinase_AGC"/>
</dbReference>
<reference evidence="11 12" key="1">
    <citation type="submission" date="2015-08" db="EMBL/GenBank/DDBJ databases">
        <title>Next Generation Sequencing and Analysis of the Genome of Puccinia sorghi L Schw, the Causal Agent of Maize Common Rust.</title>
        <authorList>
            <person name="Rochi L."/>
            <person name="Burguener G."/>
            <person name="Darino M."/>
            <person name="Turjanski A."/>
            <person name="Kreff E."/>
            <person name="Dieguez M.J."/>
            <person name="Sacco F."/>
        </authorList>
    </citation>
    <scope>NUCLEOTIDE SEQUENCE [LARGE SCALE GENOMIC DNA]</scope>
    <source>
        <strain evidence="11 12">RO10H11247</strain>
    </source>
</reference>
<comment type="caution">
    <text evidence="11">The sequence shown here is derived from an EMBL/GenBank/DDBJ whole genome shotgun (WGS) entry which is preliminary data.</text>
</comment>
<keyword evidence="6" id="KW-0067">ATP-binding</keyword>
<dbReference type="GO" id="GO:0005524">
    <property type="term" value="F:ATP binding"/>
    <property type="evidence" value="ECO:0007669"/>
    <property type="project" value="UniProtKB-KW"/>
</dbReference>
<gene>
    <name evidence="11" type="ORF">VP01_631g1</name>
</gene>
<dbReference type="Gene3D" id="3.30.200.20">
    <property type="entry name" value="Phosphorylase Kinase, domain 1"/>
    <property type="match status" value="1"/>
</dbReference>
<dbReference type="InterPro" id="IPR011009">
    <property type="entry name" value="Kinase-like_dom_sf"/>
</dbReference>
<feature type="region of interest" description="Disordered" evidence="9">
    <location>
        <begin position="720"/>
        <end position="747"/>
    </location>
</feature>
<dbReference type="PROSITE" id="PS50011">
    <property type="entry name" value="PROTEIN_KINASE_DOM"/>
    <property type="match status" value="1"/>
</dbReference>
<sequence length="926" mass="101776">MSGGGRWQAGEAPRLMTGRGGGGAWGGNQPRRGPVEQPGIQSHHPAGGPPAVGAMMAPSAAVRGRPGTMGPVWRGGAMRNVITAAAAPRGRGSAAVARPPPTGPAIRHDGVASWRPNGSGHPPRGEASRAYHPNGHGRGAASTEIEIVIHAFVKMDHNKNVHFKPSTEQLSKIAESQFSSTWQQRHAVLSKLAPALLPHSLQQATLDHYHHLKPKTLAQYSLNPLIGFIVERAQQLHPNSLPPNTTEEKLLLRCLRTQIDPEKDFVFLRKLSDGQSGSVFLIKTRLSNLESLNQSNFYILKKVPKRVSQRIQQYSSIQTELSILLLSRSKSEGVQRVPKLHMSFQTKTELNVVLEYSPSGSIADYLATVMPQVLPPEEVLRVWTIDTLAALHWLHQSHLFCHRDIKPSNLIIHHLHAHLLLTDFATAAPLLPASPHLSPPRLFVPRKHRAVIVGTCDYIAPEVLQVHLSQTIATLSHSPVSRPSVIGPSASDDPICPLLDVEDDPASPSGSYGPEVDFWSFGVSLYEVSLFSFCSLKAKIASELFLVTDLFSLGFLFFFFFDETVGVRFDSPSSFPQTSLKKQSDRWFCGLKQNKKIKLNSLILRSQRSEEEEEDGDQERVSQPLQGFLKALVCSRENRIGCGTEGLEEVKAHAWFRGLDWEQVQRIPVPNFTRAPININRLGDSVCIDGTAVTAVVDDPGGFNFSVFFGSSPGLSALKYSKSGGEEEEPLGGGTTPESSMDDEDDEDSKFWGFTYLPSDPDEFNHAQEDYQCRQKLKSSIKRTCAFEGQGESCSAGAGGGQRMSEDRFSTPIKPAWGALAGSSAIQAPQTGLGCRSVRLQTRPDGRQVRMSQMDQLIQLNQLVLSTAKKTRTNPSLIPTHPHLDDPLLLRHMLTTFANSHQLLLRRIDALIARSDRIISRNQKPS</sequence>
<evidence type="ECO:0000256" key="2">
    <source>
        <dbReference type="ARBA" id="ARBA00022527"/>
    </source>
</evidence>
<dbReference type="VEuPathDB" id="FungiDB:VP01_631g1"/>
<evidence type="ECO:0000256" key="9">
    <source>
        <dbReference type="SAM" id="MobiDB-lite"/>
    </source>
</evidence>
<evidence type="ECO:0000256" key="6">
    <source>
        <dbReference type="ARBA" id="ARBA00022840"/>
    </source>
</evidence>
<proteinExistence type="predicted"/>
<dbReference type="AlphaFoldDB" id="A0A0L6UH11"/>
<organism evidence="11 12">
    <name type="scientific">Puccinia sorghi</name>
    <dbReference type="NCBI Taxonomy" id="27349"/>
    <lineage>
        <taxon>Eukaryota</taxon>
        <taxon>Fungi</taxon>
        <taxon>Dikarya</taxon>
        <taxon>Basidiomycota</taxon>
        <taxon>Pucciniomycotina</taxon>
        <taxon>Pucciniomycetes</taxon>
        <taxon>Pucciniales</taxon>
        <taxon>Pucciniaceae</taxon>
        <taxon>Puccinia</taxon>
    </lineage>
</organism>
<dbReference type="PROSITE" id="PS00108">
    <property type="entry name" value="PROTEIN_KINASE_ST"/>
    <property type="match status" value="1"/>
</dbReference>
<name>A0A0L6UH11_9BASI</name>
<dbReference type="Gene3D" id="1.10.510.10">
    <property type="entry name" value="Transferase(Phosphotransferase) domain 1"/>
    <property type="match status" value="2"/>
</dbReference>
<evidence type="ECO:0000256" key="4">
    <source>
        <dbReference type="ARBA" id="ARBA00022741"/>
    </source>
</evidence>
<dbReference type="EC" id="2.7.11.1" evidence="1"/>
<dbReference type="GO" id="GO:0004674">
    <property type="term" value="F:protein serine/threonine kinase activity"/>
    <property type="evidence" value="ECO:0007669"/>
    <property type="project" value="UniProtKB-KW"/>
</dbReference>
<feature type="domain" description="Protein kinase" evidence="10">
    <location>
        <begin position="265"/>
        <end position="656"/>
    </location>
</feature>
<evidence type="ECO:0000256" key="5">
    <source>
        <dbReference type="ARBA" id="ARBA00022777"/>
    </source>
</evidence>
<feature type="region of interest" description="Disordered" evidence="9">
    <location>
        <begin position="1"/>
        <end position="54"/>
    </location>
</feature>
<comment type="catalytic activity">
    <reaction evidence="7">
        <text>L-threonyl-[protein] + ATP = O-phospho-L-threonyl-[protein] + ADP + H(+)</text>
        <dbReference type="Rhea" id="RHEA:46608"/>
        <dbReference type="Rhea" id="RHEA-COMP:11060"/>
        <dbReference type="Rhea" id="RHEA-COMP:11605"/>
        <dbReference type="ChEBI" id="CHEBI:15378"/>
        <dbReference type="ChEBI" id="CHEBI:30013"/>
        <dbReference type="ChEBI" id="CHEBI:30616"/>
        <dbReference type="ChEBI" id="CHEBI:61977"/>
        <dbReference type="ChEBI" id="CHEBI:456216"/>
        <dbReference type="EC" id="2.7.11.1"/>
    </reaction>
</comment>
<dbReference type="EMBL" id="LAVV01011630">
    <property type="protein sequence ID" value="KNZ47547.1"/>
    <property type="molecule type" value="Genomic_DNA"/>
</dbReference>
<keyword evidence="5" id="KW-0418">Kinase</keyword>